<sequence length="307" mass="35961">MNILNFFASKQGRFTNFRSSIPLIPFALSFLIAFLTIFFRKFYYNSQIWSLYPEFDGVDEKLSIIIVTHAPRKKFIRTQLKRIAFGQVPHLKEIFIYWADRKNPLPDLSFFGFKLNDGHIPVNILPTTKEFVSERFKPPQNLTTQTILAMDDDLLISGSELDRAFVVYIKNNFTNRIFGLRTRSCPSGHYRIFEYNKPYTMALTNFAFLNVKMLEAFNKPEYSKMVDYITENRNGEDILMNFIIAKEFQLPPIVMKLDVLHLGIFDGFSAKSGHLDKRSNCCKKFSEFFGENLVEKYEMNSFLPKTW</sequence>
<dbReference type="VEuPathDB" id="TrichDB:TVAGG3_0997860"/>
<organism evidence="7 8">
    <name type="scientific">Trichomonas vaginalis (strain ATCC PRA-98 / G3)</name>
    <dbReference type="NCBI Taxonomy" id="412133"/>
    <lineage>
        <taxon>Eukaryota</taxon>
        <taxon>Metamonada</taxon>
        <taxon>Parabasalia</taxon>
        <taxon>Trichomonadida</taxon>
        <taxon>Trichomonadidae</taxon>
        <taxon>Trichomonas</taxon>
    </lineage>
</organism>
<dbReference type="SMR" id="A2DGM7"/>
<reference evidence="7" key="1">
    <citation type="submission" date="2006-10" db="EMBL/GenBank/DDBJ databases">
        <authorList>
            <person name="Amadeo P."/>
            <person name="Zhao Q."/>
            <person name="Wortman J."/>
            <person name="Fraser-Liggett C."/>
            <person name="Carlton J."/>
        </authorList>
    </citation>
    <scope>NUCLEOTIDE SEQUENCE</scope>
    <source>
        <strain evidence="7">G3</strain>
    </source>
</reference>
<evidence type="ECO:0000256" key="1">
    <source>
        <dbReference type="ARBA" id="ARBA00004370"/>
    </source>
</evidence>
<keyword evidence="5" id="KW-1133">Transmembrane helix</keyword>
<dbReference type="PANTHER" id="PTHR48261:SF2">
    <property type="entry name" value="ACETYLGLUCOSAMINYLTRANSFERASE"/>
    <property type="match status" value="1"/>
</dbReference>
<keyword evidence="4" id="KW-1015">Disulfide bond</keyword>
<feature type="domain" description="Glycosyl transferase 64" evidence="6">
    <location>
        <begin position="63"/>
        <end position="299"/>
    </location>
</feature>
<feature type="transmembrane region" description="Helical" evidence="5">
    <location>
        <begin position="20"/>
        <end position="39"/>
    </location>
</feature>
<evidence type="ECO:0000256" key="5">
    <source>
        <dbReference type="SAM" id="Phobius"/>
    </source>
</evidence>
<dbReference type="eggNOG" id="KOG1022">
    <property type="taxonomic scope" value="Eukaryota"/>
</dbReference>
<dbReference type="InterPro" id="IPR029044">
    <property type="entry name" value="Nucleotide-diphossugar_trans"/>
</dbReference>
<name>A2DGM7_TRIV3</name>
<comment type="subcellular location">
    <subcellularLocation>
        <location evidence="1">Membrane</location>
    </subcellularLocation>
</comment>
<dbReference type="STRING" id="5722.A2DGM7"/>
<dbReference type="GO" id="GO:0016020">
    <property type="term" value="C:membrane"/>
    <property type="evidence" value="ECO:0007669"/>
    <property type="project" value="UniProtKB-SubCell"/>
</dbReference>
<evidence type="ECO:0000259" key="6">
    <source>
        <dbReference type="Pfam" id="PF09258"/>
    </source>
</evidence>
<proteinExistence type="predicted"/>
<dbReference type="Proteomes" id="UP000001542">
    <property type="component" value="Unassembled WGS sequence"/>
</dbReference>
<dbReference type="InterPro" id="IPR015338">
    <property type="entry name" value="GT64_dom"/>
</dbReference>
<dbReference type="VEuPathDB" id="TrichDB:TVAG_110260"/>
<dbReference type="PANTHER" id="PTHR48261">
    <property type="entry name" value="ACETYLGLUCOSAMINYLTRANSFERASE"/>
    <property type="match status" value="1"/>
</dbReference>
<dbReference type="OrthoDB" id="5954868at2759"/>
<gene>
    <name evidence="7" type="ORF">TVAG_110260</name>
</gene>
<dbReference type="SUPFAM" id="SSF53448">
    <property type="entry name" value="Nucleotide-diphospho-sugar transferases"/>
    <property type="match status" value="1"/>
</dbReference>
<protein>
    <recommendedName>
        <fullName evidence="6">Glycosyl transferase 64 domain-containing protein</fullName>
    </recommendedName>
</protein>
<evidence type="ECO:0000256" key="4">
    <source>
        <dbReference type="ARBA" id="ARBA00023157"/>
    </source>
</evidence>
<keyword evidence="8" id="KW-1185">Reference proteome</keyword>
<dbReference type="Gene3D" id="3.90.550.10">
    <property type="entry name" value="Spore Coat Polysaccharide Biosynthesis Protein SpsA, Chain A"/>
    <property type="match status" value="1"/>
</dbReference>
<dbReference type="GO" id="GO:0016757">
    <property type="term" value="F:glycosyltransferase activity"/>
    <property type="evidence" value="ECO:0007669"/>
    <property type="project" value="InterPro"/>
</dbReference>
<evidence type="ECO:0000313" key="7">
    <source>
        <dbReference type="EMBL" id="EAY20414.1"/>
    </source>
</evidence>
<dbReference type="EMBL" id="DS113198">
    <property type="protein sequence ID" value="EAY20414.1"/>
    <property type="molecule type" value="Genomic_DNA"/>
</dbReference>
<accession>A2DGM7</accession>
<dbReference type="FunFam" id="3.90.550.10:FF:000431">
    <property type="entry name" value="Exostosin-2, putative"/>
    <property type="match status" value="1"/>
</dbReference>
<dbReference type="Pfam" id="PF09258">
    <property type="entry name" value="Glyco_transf_64"/>
    <property type="match status" value="1"/>
</dbReference>
<evidence type="ECO:0000256" key="2">
    <source>
        <dbReference type="ARBA" id="ARBA00022679"/>
    </source>
</evidence>
<dbReference type="RefSeq" id="XP_001581400.1">
    <property type="nucleotide sequence ID" value="XM_001581350.1"/>
</dbReference>
<dbReference type="InterPro" id="IPR004263">
    <property type="entry name" value="Exostosin"/>
</dbReference>
<keyword evidence="5" id="KW-0812">Transmembrane</keyword>
<keyword evidence="2" id="KW-0808">Transferase</keyword>
<dbReference type="AlphaFoldDB" id="A2DGM7"/>
<dbReference type="InParanoid" id="A2DGM7"/>
<evidence type="ECO:0000256" key="3">
    <source>
        <dbReference type="ARBA" id="ARBA00023136"/>
    </source>
</evidence>
<reference evidence="7" key="2">
    <citation type="journal article" date="2007" name="Science">
        <title>Draft genome sequence of the sexually transmitted pathogen Trichomonas vaginalis.</title>
        <authorList>
            <person name="Carlton J.M."/>
            <person name="Hirt R.P."/>
            <person name="Silva J.C."/>
            <person name="Delcher A.L."/>
            <person name="Schatz M."/>
            <person name="Zhao Q."/>
            <person name="Wortman J.R."/>
            <person name="Bidwell S.L."/>
            <person name="Alsmark U.C.M."/>
            <person name="Besteiro S."/>
            <person name="Sicheritz-Ponten T."/>
            <person name="Noel C.J."/>
            <person name="Dacks J.B."/>
            <person name="Foster P.G."/>
            <person name="Simillion C."/>
            <person name="Van de Peer Y."/>
            <person name="Miranda-Saavedra D."/>
            <person name="Barton G.J."/>
            <person name="Westrop G.D."/>
            <person name="Mueller S."/>
            <person name="Dessi D."/>
            <person name="Fiori P.L."/>
            <person name="Ren Q."/>
            <person name="Paulsen I."/>
            <person name="Zhang H."/>
            <person name="Bastida-Corcuera F.D."/>
            <person name="Simoes-Barbosa A."/>
            <person name="Brown M.T."/>
            <person name="Hayes R.D."/>
            <person name="Mukherjee M."/>
            <person name="Okumura C.Y."/>
            <person name="Schneider R."/>
            <person name="Smith A.J."/>
            <person name="Vanacova S."/>
            <person name="Villalvazo M."/>
            <person name="Haas B.J."/>
            <person name="Pertea M."/>
            <person name="Feldblyum T.V."/>
            <person name="Utterback T.R."/>
            <person name="Shu C.L."/>
            <person name="Osoegawa K."/>
            <person name="de Jong P.J."/>
            <person name="Hrdy I."/>
            <person name="Horvathova L."/>
            <person name="Zubacova Z."/>
            <person name="Dolezal P."/>
            <person name="Malik S.B."/>
            <person name="Logsdon J.M. Jr."/>
            <person name="Henze K."/>
            <person name="Gupta A."/>
            <person name="Wang C.C."/>
            <person name="Dunne R.L."/>
            <person name="Upcroft J.A."/>
            <person name="Upcroft P."/>
            <person name="White O."/>
            <person name="Salzberg S.L."/>
            <person name="Tang P."/>
            <person name="Chiu C.-H."/>
            <person name="Lee Y.-S."/>
            <person name="Embley T.M."/>
            <person name="Coombs G.H."/>
            <person name="Mottram J.C."/>
            <person name="Tachezy J."/>
            <person name="Fraser-Liggett C.M."/>
            <person name="Johnson P.J."/>
        </authorList>
    </citation>
    <scope>NUCLEOTIDE SEQUENCE [LARGE SCALE GENOMIC DNA]</scope>
    <source>
        <strain evidence="7">G3</strain>
    </source>
</reference>
<dbReference type="KEGG" id="tva:5465951"/>
<keyword evidence="3 5" id="KW-0472">Membrane</keyword>
<evidence type="ECO:0000313" key="8">
    <source>
        <dbReference type="Proteomes" id="UP000001542"/>
    </source>
</evidence>